<sequence>RQGQTPTDFAHRNGETQKFQKTAPLLSSCSTVNTLSCIVGAMGSVWITMRKRESQKTLEQPMDLLFKIVRVTHPERKATFCLPMLGVKRHPSSPFYTTLGVTATGTVIDVNVSELGLVTQEGK</sequence>
<dbReference type="InterPro" id="IPR039411">
    <property type="entry name" value="NSA2_fam"/>
</dbReference>
<dbReference type="PANTHER" id="PTHR12642">
    <property type="entry name" value="RIBOSOME BIOGENESIS PROTEIN NSA2 HOMOLOG"/>
    <property type="match status" value="1"/>
</dbReference>
<protein>
    <submittedName>
        <fullName evidence="6">Uncharacterized protein</fullName>
    </submittedName>
</protein>
<accession>A0AAW0J207</accession>
<dbReference type="Gene3D" id="2.40.10.310">
    <property type="match status" value="1"/>
</dbReference>
<evidence type="ECO:0000313" key="7">
    <source>
        <dbReference type="Proteomes" id="UP001488838"/>
    </source>
</evidence>
<dbReference type="InterPro" id="IPR022309">
    <property type="entry name" value="Ribosomal_Se8/biogenesis_NSA2"/>
</dbReference>
<dbReference type="GO" id="GO:0005730">
    <property type="term" value="C:nucleolus"/>
    <property type="evidence" value="ECO:0007669"/>
    <property type="project" value="UniProtKB-SubCell"/>
</dbReference>
<evidence type="ECO:0000256" key="5">
    <source>
        <dbReference type="ARBA" id="ARBA00023242"/>
    </source>
</evidence>
<keyword evidence="3" id="KW-0690">Ribosome biogenesis</keyword>
<proteinExistence type="inferred from homology"/>
<dbReference type="EMBL" id="JBBHLL010000070">
    <property type="protein sequence ID" value="KAK7820660.1"/>
    <property type="molecule type" value="Genomic_DNA"/>
</dbReference>
<keyword evidence="5" id="KW-0539">Nucleus</keyword>
<comment type="similarity">
    <text evidence="2">Belongs to the eukaryotic ribosomal protein eS8 family. Ribosome biogenesis protein NSA2 subfamily.</text>
</comment>
<feature type="non-terminal residue" evidence="6">
    <location>
        <position position="123"/>
    </location>
</feature>
<keyword evidence="7" id="KW-1185">Reference proteome</keyword>
<comment type="subcellular location">
    <subcellularLocation>
        <location evidence="1">Nucleus</location>
        <location evidence="1">Nucleolus</location>
    </subcellularLocation>
</comment>
<evidence type="ECO:0000256" key="3">
    <source>
        <dbReference type="ARBA" id="ARBA00022517"/>
    </source>
</evidence>
<name>A0AAW0J207_MYOGA</name>
<gene>
    <name evidence="6" type="ORF">U0070_026204</name>
</gene>
<dbReference type="GO" id="GO:0006364">
    <property type="term" value="P:rRNA processing"/>
    <property type="evidence" value="ECO:0007669"/>
    <property type="project" value="UniProtKB-KW"/>
</dbReference>
<evidence type="ECO:0000313" key="6">
    <source>
        <dbReference type="EMBL" id="KAK7820660.1"/>
    </source>
</evidence>
<organism evidence="6 7">
    <name type="scientific">Myodes glareolus</name>
    <name type="common">Bank vole</name>
    <name type="synonym">Clethrionomys glareolus</name>
    <dbReference type="NCBI Taxonomy" id="447135"/>
    <lineage>
        <taxon>Eukaryota</taxon>
        <taxon>Metazoa</taxon>
        <taxon>Chordata</taxon>
        <taxon>Craniata</taxon>
        <taxon>Vertebrata</taxon>
        <taxon>Euteleostomi</taxon>
        <taxon>Mammalia</taxon>
        <taxon>Eutheria</taxon>
        <taxon>Euarchontoglires</taxon>
        <taxon>Glires</taxon>
        <taxon>Rodentia</taxon>
        <taxon>Myomorpha</taxon>
        <taxon>Muroidea</taxon>
        <taxon>Cricetidae</taxon>
        <taxon>Arvicolinae</taxon>
        <taxon>Myodes</taxon>
    </lineage>
</organism>
<feature type="non-terminal residue" evidence="6">
    <location>
        <position position="1"/>
    </location>
</feature>
<comment type="caution">
    <text evidence="6">The sequence shown here is derived from an EMBL/GenBank/DDBJ whole genome shotgun (WGS) entry which is preliminary data.</text>
</comment>
<dbReference type="Proteomes" id="UP001488838">
    <property type="component" value="Unassembled WGS sequence"/>
</dbReference>
<evidence type="ECO:0000256" key="1">
    <source>
        <dbReference type="ARBA" id="ARBA00004604"/>
    </source>
</evidence>
<dbReference type="AlphaFoldDB" id="A0AAW0J207"/>
<evidence type="ECO:0000256" key="4">
    <source>
        <dbReference type="ARBA" id="ARBA00022552"/>
    </source>
</evidence>
<evidence type="ECO:0000256" key="2">
    <source>
        <dbReference type="ARBA" id="ARBA00005424"/>
    </source>
</evidence>
<keyword evidence="4" id="KW-0698">rRNA processing</keyword>
<dbReference type="Pfam" id="PF01201">
    <property type="entry name" value="Ribosomal_S8e"/>
    <property type="match status" value="1"/>
</dbReference>
<reference evidence="6 7" key="1">
    <citation type="journal article" date="2023" name="bioRxiv">
        <title>Conserved and derived expression patterns and positive selection on dental genes reveal complex evolutionary context of ever-growing rodent molars.</title>
        <authorList>
            <person name="Calamari Z.T."/>
            <person name="Song A."/>
            <person name="Cohen E."/>
            <person name="Akter M."/>
            <person name="Roy R.D."/>
            <person name="Hallikas O."/>
            <person name="Christensen M.M."/>
            <person name="Li P."/>
            <person name="Marangoni P."/>
            <person name="Jernvall J."/>
            <person name="Klein O.D."/>
        </authorList>
    </citation>
    <scope>NUCLEOTIDE SEQUENCE [LARGE SCALE GENOMIC DNA]</scope>
    <source>
        <strain evidence="6">V071</strain>
    </source>
</reference>